<dbReference type="EMBL" id="CM029053">
    <property type="protein sequence ID" value="KAG2545564.1"/>
    <property type="molecule type" value="Genomic_DNA"/>
</dbReference>
<proteinExistence type="predicted"/>
<evidence type="ECO:0000313" key="2">
    <source>
        <dbReference type="EMBL" id="KAG2545564.1"/>
    </source>
</evidence>
<reference evidence="2" key="1">
    <citation type="submission" date="2020-05" db="EMBL/GenBank/DDBJ databases">
        <title>WGS assembly of Panicum virgatum.</title>
        <authorList>
            <person name="Lovell J.T."/>
            <person name="Jenkins J."/>
            <person name="Shu S."/>
            <person name="Juenger T.E."/>
            <person name="Schmutz J."/>
        </authorList>
    </citation>
    <scope>NUCLEOTIDE SEQUENCE</scope>
    <source>
        <strain evidence="2">AP13</strain>
    </source>
</reference>
<protein>
    <submittedName>
        <fullName evidence="2">Uncharacterized protein</fullName>
    </submittedName>
</protein>
<evidence type="ECO:0000256" key="1">
    <source>
        <dbReference type="SAM" id="MobiDB-lite"/>
    </source>
</evidence>
<gene>
    <name evidence="2" type="ORF">PVAP13_9KG307897</name>
</gene>
<comment type="caution">
    <text evidence="2">The sequence shown here is derived from an EMBL/GenBank/DDBJ whole genome shotgun (WGS) entry which is preliminary data.</text>
</comment>
<feature type="region of interest" description="Disordered" evidence="1">
    <location>
        <begin position="28"/>
        <end position="91"/>
    </location>
</feature>
<feature type="compositionally biased region" description="Gly residues" evidence="1">
    <location>
        <begin position="32"/>
        <end position="47"/>
    </location>
</feature>
<feature type="compositionally biased region" description="Basic and acidic residues" evidence="1">
    <location>
        <begin position="63"/>
        <end position="80"/>
    </location>
</feature>
<organism evidence="2 3">
    <name type="scientific">Panicum virgatum</name>
    <name type="common">Blackwell switchgrass</name>
    <dbReference type="NCBI Taxonomy" id="38727"/>
    <lineage>
        <taxon>Eukaryota</taxon>
        <taxon>Viridiplantae</taxon>
        <taxon>Streptophyta</taxon>
        <taxon>Embryophyta</taxon>
        <taxon>Tracheophyta</taxon>
        <taxon>Spermatophyta</taxon>
        <taxon>Magnoliopsida</taxon>
        <taxon>Liliopsida</taxon>
        <taxon>Poales</taxon>
        <taxon>Poaceae</taxon>
        <taxon>PACMAD clade</taxon>
        <taxon>Panicoideae</taxon>
        <taxon>Panicodae</taxon>
        <taxon>Paniceae</taxon>
        <taxon>Panicinae</taxon>
        <taxon>Panicum</taxon>
        <taxon>Panicum sect. Hiantes</taxon>
    </lineage>
</organism>
<sequence>MAHRPSPKKVIKLSLAQQGCAAFLVRQQPAGCGSGSGQGQSAGGGVNASGRHDPRSSEPPPFVERRRPGRERRADRRGSSRPDAQARPCRCRRHAPTGWAVRWARAGSAVCGRTRALEEIPGQPCTAAQLPDPQDGLGPCSDRWLGWFGWAGSPAVRQLQSNPRRRPPSSPLSALWLSFPHPTSSFLATSCFRLLLYLKQYQLGISPAHPNGALAGTSCDLVI</sequence>
<keyword evidence="3" id="KW-1185">Reference proteome</keyword>
<dbReference type="AlphaFoldDB" id="A0A8T0NF89"/>
<accession>A0A8T0NF89</accession>
<evidence type="ECO:0000313" key="3">
    <source>
        <dbReference type="Proteomes" id="UP000823388"/>
    </source>
</evidence>
<dbReference type="Proteomes" id="UP000823388">
    <property type="component" value="Chromosome 9K"/>
</dbReference>
<name>A0A8T0NF89_PANVG</name>